<evidence type="ECO:0000256" key="6">
    <source>
        <dbReference type="ARBA" id="ARBA00023186"/>
    </source>
</evidence>
<evidence type="ECO:0000256" key="4">
    <source>
        <dbReference type="ARBA" id="ARBA00022989"/>
    </source>
</evidence>
<dbReference type="PANTHER" id="PTHR47529">
    <property type="entry name" value="PEPTIDYL-PROLYL CIS-TRANS ISOMERASE D"/>
    <property type="match status" value="1"/>
</dbReference>
<dbReference type="Pfam" id="PF13624">
    <property type="entry name" value="SurA_N_3"/>
    <property type="match status" value="1"/>
</dbReference>
<dbReference type="GO" id="GO:0003755">
    <property type="term" value="F:peptidyl-prolyl cis-trans isomerase activity"/>
    <property type="evidence" value="ECO:0007669"/>
    <property type="project" value="InterPro"/>
</dbReference>
<reference evidence="12" key="1">
    <citation type="submission" date="2019-06" db="EMBL/GenBank/DDBJ databases">
        <title>Sulfurimonas gotlandica sp. nov., a chemoautotrophic and psychrotolerant epsilonproteobacterium isolated from a pelagic redoxcline, and an emended description of the genus Sulfurimonas.</title>
        <authorList>
            <person name="Wang S."/>
            <person name="Jiang L."/>
            <person name="Shao Z."/>
        </authorList>
    </citation>
    <scope>NUCLEOTIDE SEQUENCE [LARGE SCALE GENOMIC DNA]</scope>
    <source>
        <strain evidence="12">1-1N</strain>
    </source>
</reference>
<keyword evidence="2" id="KW-1003">Cell membrane</keyword>
<dbReference type="Gene3D" id="1.10.4030.10">
    <property type="entry name" value="Porin chaperone SurA, peptide-binding domain"/>
    <property type="match status" value="1"/>
</dbReference>
<evidence type="ECO:0000313" key="11">
    <source>
        <dbReference type="EMBL" id="QFR43482.1"/>
    </source>
</evidence>
<dbReference type="Proteomes" id="UP000326061">
    <property type="component" value="Chromosome"/>
</dbReference>
<dbReference type="GO" id="GO:0005886">
    <property type="term" value="C:plasma membrane"/>
    <property type="evidence" value="ECO:0007669"/>
    <property type="project" value="UniProtKB-SubCell"/>
</dbReference>
<keyword evidence="5 9" id="KW-0472">Membrane</keyword>
<dbReference type="InterPro" id="IPR000297">
    <property type="entry name" value="PPIase_PpiC"/>
</dbReference>
<dbReference type="AlphaFoldDB" id="A0AAJ4A421"/>
<evidence type="ECO:0000256" key="8">
    <source>
        <dbReference type="SAM" id="Coils"/>
    </source>
</evidence>
<protein>
    <submittedName>
        <fullName evidence="11">Peptidylprolyl isomerase</fullName>
    </submittedName>
</protein>
<feature type="domain" description="PpiC" evidence="10">
    <location>
        <begin position="240"/>
        <end position="361"/>
    </location>
</feature>
<feature type="coiled-coil region" evidence="8">
    <location>
        <begin position="262"/>
        <end position="289"/>
    </location>
</feature>
<evidence type="ECO:0000256" key="2">
    <source>
        <dbReference type="ARBA" id="ARBA00022475"/>
    </source>
</evidence>
<gene>
    <name evidence="11" type="ORF">FJR47_06015</name>
</gene>
<evidence type="ECO:0000259" key="10">
    <source>
        <dbReference type="Pfam" id="PF13145"/>
    </source>
</evidence>
<comment type="similarity">
    <text evidence="7">Belongs to the PpiD chaperone family.</text>
</comment>
<keyword evidence="12" id="KW-1185">Reference proteome</keyword>
<sequence length="487" mass="55928">MITWMQRHKKYLIITIWISTIAFVGAGFVGWGQYSYGDKAGAVAKVGSVEITMGELQKSYSNLYNQYSQMFQGEFDEEKAKSFGLQSQALQYLIQQALILNLAKSYDLQINDTELLNEIKTKEFFFKEGVFDSETYKEILLRNNLSVKEYENDIRKELLIKKTLSLFPVEVKESELNILNTATGISDKIEYKILNADQIKIDTSDSLIKPFWEKMQNDFMTEISYDIKFIKQPKISKEYDDATLSQYYNENKLHFKDKDGKILSLDAAKDKIKEELNAKETKKEALRTYIAYKKGELKDVTIESSTISASNNPFNKDAFDIVSNLTSSSPFSKPVMVGEDYITFELINVNPSKTKSYEDAKSEVMSLYVDQQKREKLLEMAKKSFSTFKGKTTDFITGNDYSKFTELSTEEAVEFLNTLFGAKEKRGFVPIKSGKIVMYNILEQKLLNNTLSEKNNPIAKLKATMFNEGLIKNLQNKYKTEIFIEGL</sequence>
<evidence type="ECO:0000313" key="12">
    <source>
        <dbReference type="Proteomes" id="UP000326061"/>
    </source>
</evidence>
<evidence type="ECO:0000256" key="9">
    <source>
        <dbReference type="SAM" id="Phobius"/>
    </source>
</evidence>
<evidence type="ECO:0000256" key="5">
    <source>
        <dbReference type="ARBA" id="ARBA00023136"/>
    </source>
</evidence>
<dbReference type="PANTHER" id="PTHR47529:SF1">
    <property type="entry name" value="PERIPLASMIC CHAPERONE PPID"/>
    <property type="match status" value="1"/>
</dbReference>
<accession>A0AAJ4A421</accession>
<keyword evidence="3 9" id="KW-0812">Transmembrane</keyword>
<proteinExistence type="inferred from homology"/>
<evidence type="ECO:0000256" key="1">
    <source>
        <dbReference type="ARBA" id="ARBA00004401"/>
    </source>
</evidence>
<keyword evidence="11" id="KW-0413">Isomerase</keyword>
<dbReference type="Pfam" id="PF13145">
    <property type="entry name" value="Rotamase_2"/>
    <property type="match status" value="1"/>
</dbReference>
<dbReference type="SUPFAM" id="SSF109998">
    <property type="entry name" value="Triger factor/SurA peptide-binding domain-like"/>
    <property type="match status" value="1"/>
</dbReference>
<organism evidence="11 12">
    <name type="scientific">Sulfurimonas xiamenensis</name>
    <dbReference type="NCBI Taxonomy" id="2590021"/>
    <lineage>
        <taxon>Bacteria</taxon>
        <taxon>Pseudomonadati</taxon>
        <taxon>Campylobacterota</taxon>
        <taxon>Epsilonproteobacteria</taxon>
        <taxon>Campylobacterales</taxon>
        <taxon>Sulfurimonadaceae</taxon>
        <taxon>Sulfurimonas</taxon>
    </lineage>
</organism>
<keyword evidence="6" id="KW-0143">Chaperone</keyword>
<dbReference type="InterPro" id="IPR027304">
    <property type="entry name" value="Trigger_fact/SurA_dom_sf"/>
</dbReference>
<evidence type="ECO:0000256" key="3">
    <source>
        <dbReference type="ARBA" id="ARBA00022692"/>
    </source>
</evidence>
<dbReference type="KEGG" id="suln:FJR47_06015"/>
<keyword evidence="4 9" id="KW-1133">Transmembrane helix</keyword>
<dbReference type="EMBL" id="CP041166">
    <property type="protein sequence ID" value="QFR43482.1"/>
    <property type="molecule type" value="Genomic_DNA"/>
</dbReference>
<keyword evidence="8" id="KW-0175">Coiled coil</keyword>
<dbReference type="RefSeq" id="WP_152299545.1">
    <property type="nucleotide sequence ID" value="NZ_CP041166.1"/>
</dbReference>
<feature type="transmembrane region" description="Helical" evidence="9">
    <location>
        <begin position="12"/>
        <end position="31"/>
    </location>
</feature>
<dbReference type="InterPro" id="IPR052029">
    <property type="entry name" value="PpiD_chaperone"/>
</dbReference>
<comment type="subcellular location">
    <subcellularLocation>
        <location evidence="1">Cell membrane</location>
        <topology evidence="1">Single-pass type II membrane protein</topology>
    </subcellularLocation>
</comment>
<name>A0AAJ4A421_9BACT</name>
<evidence type="ECO:0000256" key="7">
    <source>
        <dbReference type="ARBA" id="ARBA00038408"/>
    </source>
</evidence>